<dbReference type="RefSeq" id="YP_009378632.1">
    <property type="nucleotide sequence ID" value="NC_034911.1"/>
</dbReference>
<feature type="transmembrane region" description="Helical" evidence="1">
    <location>
        <begin position="6"/>
        <end position="30"/>
    </location>
</feature>
<keyword evidence="1" id="KW-1133">Transmembrane helix</keyword>
<name>A0A1W5XF45_9BIVA</name>
<geneLocation type="mitochondrion" evidence="2"/>
<sequence>MPQLSPMSWVFVFGVFLVFFVWLSITVWWAKSGGYVAHQKVVGFNLHSVCNGHKWGFAGGQLGKFMKKN</sequence>
<gene>
    <name evidence="2" type="primary">atp8</name>
</gene>
<keyword evidence="1" id="KW-0812">Transmembrane</keyword>
<dbReference type="AlphaFoldDB" id="A0A1W5XF45"/>
<organism evidence="2">
    <name type="scientific">Pseudunio marocanus</name>
    <dbReference type="NCBI Taxonomy" id="518768"/>
    <lineage>
        <taxon>Eukaryota</taxon>
        <taxon>Metazoa</taxon>
        <taxon>Spiralia</taxon>
        <taxon>Lophotrochozoa</taxon>
        <taxon>Mollusca</taxon>
        <taxon>Bivalvia</taxon>
        <taxon>Autobranchia</taxon>
        <taxon>Heteroconchia</taxon>
        <taxon>Palaeoheterodonta</taxon>
        <taxon>Unionida</taxon>
        <taxon>Unionoidea</taxon>
        <taxon>Margaritiferidae</taxon>
        <taxon>Pseudunio</taxon>
    </lineage>
</organism>
<protein>
    <submittedName>
        <fullName evidence="2">ATP synthase F0 subunit 8</fullName>
    </submittedName>
</protein>
<keyword evidence="1" id="KW-0472">Membrane</keyword>
<evidence type="ECO:0000313" key="2">
    <source>
        <dbReference type="EMBL" id="ARH56116.1"/>
    </source>
</evidence>
<evidence type="ECO:0000256" key="1">
    <source>
        <dbReference type="SAM" id="Phobius"/>
    </source>
</evidence>
<keyword evidence="2" id="KW-0496">Mitochondrion</keyword>
<accession>A0A1W5XF45</accession>
<dbReference type="GeneID" id="32950583"/>
<reference evidence="2" key="1">
    <citation type="journal article" date="2017" name="J. Molluscan Stud.">
        <title>The first Margaritiferidae male (M-type) mitogenome: mitochondrial gene order as a potential character for determining higher-order phylogeny within Unionida (Bivalvia).</title>
        <authorList>
            <person name="Lopes-Lima M."/>
            <person name="Fonesca M.M."/>
            <person name="Aldridge D.C."/>
            <person name="Bogan A.E."/>
            <person name="Gan H.M."/>
            <person name="Ghamizi M."/>
            <person name="Sousa R."/>
            <person name="Teixeira A."/>
            <person name="Varandas S."/>
            <person name="Zanatta D."/>
            <person name="Zieritz A."/>
            <person name="Froufe E."/>
        </authorList>
    </citation>
    <scope>NUCLEOTIDE SEQUENCE</scope>
    <source>
        <strain evidence="2">BIV1914F</strain>
        <tissue evidence="2">Foot tissue</tissue>
    </source>
</reference>
<dbReference type="EMBL" id="KY131953">
    <property type="protein sequence ID" value="ARH56116.1"/>
    <property type="molecule type" value="Genomic_DNA"/>
</dbReference>
<proteinExistence type="predicted"/>